<dbReference type="InterPro" id="IPR011112">
    <property type="entry name" value="Rho-like_N"/>
</dbReference>
<reference evidence="2 3" key="1">
    <citation type="submission" date="2019-01" db="EMBL/GenBank/DDBJ databases">
        <title>Draft genome sequences of the type strains of six Macrococcus species.</title>
        <authorList>
            <person name="Mazhar S."/>
            <person name="Altermann E."/>
            <person name="Hill C."/>
            <person name="Mcauliffe O."/>
        </authorList>
    </citation>
    <scope>NUCLEOTIDE SEQUENCE [LARGE SCALE GENOMIC DNA]</scope>
    <source>
        <strain evidence="2 3">ATCC 51825</strain>
    </source>
</reference>
<feature type="domain" description="Rho termination factor-like N-terminal" evidence="1">
    <location>
        <begin position="77"/>
        <end position="108"/>
    </location>
</feature>
<sequence length="109" mass="12689">MAKTKLTGTVLTYWEDLQDNDRAYNMRDTFPHAEVGYEVTDERMHELASKHNKRGQKLININESAEETEEVTDPYADLTVTELKELAKERELEGYSKLNREDLIALLEK</sequence>
<comment type="caution">
    <text evidence="2">The sequence shown here is derived from an EMBL/GenBank/DDBJ whole genome shotgun (WGS) entry which is preliminary data.</text>
</comment>
<accession>A0A4R6BWK3</accession>
<dbReference type="Proteomes" id="UP000294843">
    <property type="component" value="Unassembled WGS sequence"/>
</dbReference>
<dbReference type="OrthoDB" id="2300838at2"/>
<evidence type="ECO:0000259" key="1">
    <source>
        <dbReference type="Pfam" id="PF07498"/>
    </source>
</evidence>
<organism evidence="2 3">
    <name type="scientific">Macrococcus bovicus</name>
    <dbReference type="NCBI Taxonomy" id="69968"/>
    <lineage>
        <taxon>Bacteria</taxon>
        <taxon>Bacillati</taxon>
        <taxon>Bacillota</taxon>
        <taxon>Bacilli</taxon>
        <taxon>Bacillales</taxon>
        <taxon>Staphylococcaceae</taxon>
        <taxon>Macrococcus</taxon>
    </lineage>
</organism>
<keyword evidence="3" id="KW-1185">Reference proteome</keyword>
<dbReference type="GO" id="GO:0006353">
    <property type="term" value="P:DNA-templated transcription termination"/>
    <property type="evidence" value="ECO:0007669"/>
    <property type="project" value="InterPro"/>
</dbReference>
<proteinExistence type="predicted"/>
<evidence type="ECO:0000313" key="2">
    <source>
        <dbReference type="EMBL" id="TDM12661.1"/>
    </source>
</evidence>
<dbReference type="EMBL" id="SCWF01000015">
    <property type="protein sequence ID" value="TDM12661.1"/>
    <property type="molecule type" value="Genomic_DNA"/>
</dbReference>
<dbReference type="RefSeq" id="WP_133452526.1">
    <property type="nucleotide sequence ID" value="NZ_SCWF01000015.1"/>
</dbReference>
<dbReference type="Pfam" id="PF07498">
    <property type="entry name" value="Rho_N"/>
    <property type="match status" value="1"/>
</dbReference>
<evidence type="ECO:0000313" key="3">
    <source>
        <dbReference type="Proteomes" id="UP000294843"/>
    </source>
</evidence>
<dbReference type="AlphaFoldDB" id="A0A4R6BWK3"/>
<protein>
    <submittedName>
        <fullName evidence="2">Rho termination protein</fullName>
    </submittedName>
</protein>
<name>A0A4R6BWK3_9STAP</name>
<gene>
    <name evidence="2" type="ORF">ERX55_10410</name>
</gene>